<organism evidence="2">
    <name type="scientific">Culex pipiens</name>
    <name type="common">House mosquito</name>
    <dbReference type="NCBI Taxonomy" id="7175"/>
    <lineage>
        <taxon>Eukaryota</taxon>
        <taxon>Metazoa</taxon>
        <taxon>Ecdysozoa</taxon>
        <taxon>Arthropoda</taxon>
        <taxon>Hexapoda</taxon>
        <taxon>Insecta</taxon>
        <taxon>Pterygota</taxon>
        <taxon>Neoptera</taxon>
        <taxon>Endopterygota</taxon>
        <taxon>Diptera</taxon>
        <taxon>Nematocera</taxon>
        <taxon>Culicoidea</taxon>
        <taxon>Culicidae</taxon>
        <taxon>Culicinae</taxon>
        <taxon>Culicini</taxon>
        <taxon>Culex</taxon>
        <taxon>Culex</taxon>
    </lineage>
</organism>
<accession>A0A8D8C4K7</accession>
<proteinExistence type="predicted"/>
<dbReference type="AlphaFoldDB" id="A0A8D8C4K7"/>
<feature type="region of interest" description="Disordered" evidence="1">
    <location>
        <begin position="24"/>
        <end position="49"/>
    </location>
</feature>
<feature type="region of interest" description="Disordered" evidence="1">
    <location>
        <begin position="87"/>
        <end position="106"/>
    </location>
</feature>
<reference evidence="2" key="1">
    <citation type="submission" date="2021-05" db="EMBL/GenBank/DDBJ databases">
        <authorList>
            <person name="Alioto T."/>
            <person name="Alioto T."/>
            <person name="Gomez Garrido J."/>
        </authorList>
    </citation>
    <scope>NUCLEOTIDE SEQUENCE</scope>
</reference>
<name>A0A8D8C4K7_CULPI</name>
<sequence>MTSEIGQVTMVSFRSWDRFRQMAHSATSPSKTHSRWTSRRDEHTASRAPNASSEILLNVEHLRYLKRVRGLLGLGLGPVSPASVVSSDSISSSSSDSNAVRKSDQHARMHEVRLRMRRFGSVANHCWAIVAGISMNDKSSCLRFWCFSWNELDWINVKLSSKPHRLKVWSFGVLERKETSNWAAKIERNFNFGSS</sequence>
<protein>
    <submittedName>
        <fullName evidence="2">(northern house mosquito) hypothetical protein</fullName>
    </submittedName>
</protein>
<evidence type="ECO:0000313" key="2">
    <source>
        <dbReference type="EMBL" id="CAG6486782.1"/>
    </source>
</evidence>
<evidence type="ECO:0000256" key="1">
    <source>
        <dbReference type="SAM" id="MobiDB-lite"/>
    </source>
</evidence>
<dbReference type="EMBL" id="HBUE01105251">
    <property type="protein sequence ID" value="CAG6486782.1"/>
    <property type="molecule type" value="Transcribed_RNA"/>
</dbReference>
<feature type="compositionally biased region" description="Low complexity" evidence="1">
    <location>
        <begin position="87"/>
        <end position="98"/>
    </location>
</feature>